<dbReference type="InterPro" id="IPR050852">
    <property type="entry name" value="Queuine_tRNA-ribosyltrfase"/>
</dbReference>
<gene>
    <name evidence="8" type="ORF">H4R18_004139</name>
</gene>
<comment type="caution">
    <text evidence="8">The sequence shown here is derived from an EMBL/GenBank/DDBJ whole genome shotgun (WGS) entry which is preliminary data.</text>
</comment>
<accession>A0A9W8H9Y0</accession>
<feature type="binding site" evidence="5">
    <location>
        <position position="346"/>
    </location>
    <ligand>
        <name>Zn(2+)</name>
        <dbReference type="ChEBI" id="CHEBI:29105"/>
    </ligand>
</feature>
<dbReference type="InterPro" id="IPR002616">
    <property type="entry name" value="tRNA_ribo_trans-like"/>
</dbReference>
<evidence type="ECO:0000256" key="5">
    <source>
        <dbReference type="HAMAP-Rule" id="MF_03043"/>
    </source>
</evidence>
<evidence type="ECO:0000256" key="1">
    <source>
        <dbReference type="ARBA" id="ARBA00022490"/>
    </source>
</evidence>
<comment type="subunit">
    <text evidence="5">Heterodimer of a catalytic subunit and an accessory subunit.</text>
</comment>
<evidence type="ECO:0000259" key="7">
    <source>
        <dbReference type="Pfam" id="PF01702"/>
    </source>
</evidence>
<evidence type="ECO:0000256" key="6">
    <source>
        <dbReference type="SAM" id="MobiDB-lite"/>
    </source>
</evidence>
<dbReference type="SUPFAM" id="SSF51713">
    <property type="entry name" value="tRNA-guanine transglycosylase"/>
    <property type="match status" value="1"/>
</dbReference>
<feature type="binding site" evidence="5">
    <location>
        <position position="315"/>
    </location>
    <ligand>
        <name>Zn(2+)</name>
        <dbReference type="ChEBI" id="CHEBI:29105"/>
    </ligand>
</feature>
<feature type="compositionally biased region" description="Gly residues" evidence="6">
    <location>
        <begin position="441"/>
        <end position="452"/>
    </location>
</feature>
<feature type="domain" description="tRNA-guanine(15) transglycosylase-like" evidence="7">
    <location>
        <begin position="15"/>
        <end position="378"/>
    </location>
</feature>
<keyword evidence="4 5" id="KW-0862">Zinc</keyword>
<dbReference type="GO" id="GO:0005737">
    <property type="term" value="C:cytoplasm"/>
    <property type="evidence" value="ECO:0007669"/>
    <property type="project" value="UniProtKB-SubCell"/>
</dbReference>
<dbReference type="Pfam" id="PF01702">
    <property type="entry name" value="TGT"/>
    <property type="match status" value="1"/>
</dbReference>
<dbReference type="InterPro" id="IPR028592">
    <property type="entry name" value="QTRTD1"/>
</dbReference>
<comment type="cofactor">
    <cofactor evidence="5">
        <name>Zn(2+)</name>
        <dbReference type="ChEBI" id="CHEBI:29105"/>
    </cofactor>
    <text evidence="5">Binds 1 zinc ion per subunit.</text>
</comment>
<evidence type="ECO:0000256" key="2">
    <source>
        <dbReference type="ARBA" id="ARBA00022694"/>
    </source>
</evidence>
<feature type="binding site" evidence="5">
    <location>
        <position position="317"/>
    </location>
    <ligand>
        <name>Zn(2+)</name>
        <dbReference type="ChEBI" id="CHEBI:29105"/>
    </ligand>
</feature>
<evidence type="ECO:0000313" key="8">
    <source>
        <dbReference type="EMBL" id="KAJ2779227.1"/>
    </source>
</evidence>
<dbReference type="GO" id="GO:0008479">
    <property type="term" value="F:tRNA-guanosine(34) queuine transglycosylase activity"/>
    <property type="evidence" value="ECO:0007669"/>
    <property type="project" value="UniProtKB-UniRule"/>
</dbReference>
<keyword evidence="3 5" id="KW-0479">Metal-binding</keyword>
<dbReference type="GO" id="GO:0006400">
    <property type="term" value="P:tRNA modification"/>
    <property type="evidence" value="ECO:0007669"/>
    <property type="project" value="InterPro"/>
</dbReference>
<reference evidence="8" key="1">
    <citation type="submission" date="2022-07" db="EMBL/GenBank/DDBJ databases">
        <title>Phylogenomic reconstructions and comparative analyses of Kickxellomycotina fungi.</title>
        <authorList>
            <person name="Reynolds N.K."/>
            <person name="Stajich J.E."/>
            <person name="Barry K."/>
            <person name="Grigoriev I.V."/>
            <person name="Crous P."/>
            <person name="Smith M.E."/>
        </authorList>
    </citation>
    <scope>NUCLEOTIDE SEQUENCE</scope>
    <source>
        <strain evidence="8">NBRC 105414</strain>
    </source>
</reference>
<comment type="function">
    <text evidence="5">Non-catalytic subunit of the queuine tRNA-ribosyltransferase (TGT) that catalyzes the base-exchange of a guanine (G) residue with queuine (Q) at position 34 (anticodon wobble position) in tRNAs with GU(N) anticodons (tRNA-Asp, -Asn, -His and -Tyr), resulting in the hypermodified nucleoside queuosine (7-(((4,5-cis-dihydroxy-2-cyclopenten-1-yl)amino)methyl)-7-deazaguanosine).</text>
</comment>
<comment type="subcellular location">
    <subcellularLocation>
        <location evidence="5">Cytoplasm</location>
    </subcellularLocation>
</comment>
<proteinExistence type="inferred from homology"/>
<organism evidence="8 9">
    <name type="scientific">Coemansia javaensis</name>
    <dbReference type="NCBI Taxonomy" id="2761396"/>
    <lineage>
        <taxon>Eukaryota</taxon>
        <taxon>Fungi</taxon>
        <taxon>Fungi incertae sedis</taxon>
        <taxon>Zoopagomycota</taxon>
        <taxon>Kickxellomycotina</taxon>
        <taxon>Kickxellomycetes</taxon>
        <taxon>Kickxellales</taxon>
        <taxon>Kickxellaceae</taxon>
        <taxon>Coemansia</taxon>
    </lineage>
</organism>
<dbReference type="OrthoDB" id="27601at2759"/>
<dbReference type="Proteomes" id="UP001140217">
    <property type="component" value="Unassembled WGS sequence"/>
</dbReference>
<dbReference type="PANTHER" id="PTHR46064:SF1">
    <property type="entry name" value="QUEUINE TRNA-RIBOSYLTRANSFERASE ACCESSORY SUBUNIT 2"/>
    <property type="match status" value="1"/>
</dbReference>
<dbReference type="Gene3D" id="3.20.20.105">
    <property type="entry name" value="Queuine tRNA-ribosyltransferase-like"/>
    <property type="match status" value="1"/>
</dbReference>
<keyword evidence="2 5" id="KW-0819">tRNA processing</keyword>
<protein>
    <recommendedName>
        <fullName evidence="5">Queuine tRNA-ribosyltransferase accessory subunit 2</fullName>
    </recommendedName>
    <alternativeName>
        <fullName evidence="5">Queuine tRNA-ribosyltransferase domain-containing protein 1</fullName>
    </alternativeName>
</protein>
<name>A0A9W8H9Y0_9FUNG</name>
<evidence type="ECO:0000313" key="9">
    <source>
        <dbReference type="Proteomes" id="UP001140217"/>
    </source>
</evidence>
<dbReference type="GO" id="GO:0046872">
    <property type="term" value="F:metal ion binding"/>
    <property type="evidence" value="ECO:0007669"/>
    <property type="project" value="UniProtKB-KW"/>
</dbReference>
<keyword evidence="1 5" id="KW-0963">Cytoplasm</keyword>
<dbReference type="NCBIfam" id="TIGR00449">
    <property type="entry name" value="tgt_general"/>
    <property type="match status" value="1"/>
</dbReference>
<evidence type="ECO:0000256" key="4">
    <source>
        <dbReference type="ARBA" id="ARBA00022833"/>
    </source>
</evidence>
<feature type="binding site" evidence="5">
    <location>
        <position position="320"/>
    </location>
    <ligand>
        <name>Zn(2+)</name>
        <dbReference type="ChEBI" id="CHEBI:29105"/>
    </ligand>
</feature>
<dbReference type="AlphaFoldDB" id="A0A9W8H9Y0"/>
<sequence>MTAARFEVVSGGGDGARRGVLTLERTGARVETPAFMGYTRHGLHPHLVPDVAAEVGGLPAVTRVQAEDFLGGGRWLGGGGGVRALAGLAAGGVVVLDVLDPTVAGRAGRAGAKAMAIEAAGGTVRLGPGDFAALAAALQPDVVVPPADYVAEALPSLERGKRIEKSVERSARWLDEYLAQARHPAAVLAPVMGAHSAALRERSARALGARRGLLGYAFNDGGLALPLERRLDLARQSLAHLDGGGLRYMAGAAAPDAALRAVLAGMDLVDSSYAYAVTEQGFASTYALACDSPAARLDLWHESMRADFRPLAAGCACFACARHHRAYIHHLLATREMLATVLLQAHNLHVYARFFADVRRSLAAGTLPADAARFAAHYGPDAFDELRLLAAQQATATPTTKVQRRRHTSGPGDIRDHPPSKTTAPTAEPKPKSSATTTTSAGGGGDSRSGGD</sequence>
<comment type="similarity">
    <text evidence="5">Belongs to the queuine tRNA-ribosyltransferase family. QTRT2 subfamily.</text>
</comment>
<feature type="region of interest" description="Disordered" evidence="6">
    <location>
        <begin position="394"/>
        <end position="452"/>
    </location>
</feature>
<evidence type="ECO:0000256" key="3">
    <source>
        <dbReference type="ARBA" id="ARBA00022723"/>
    </source>
</evidence>
<dbReference type="HAMAP" id="MF_03043">
    <property type="entry name" value="QTRT2"/>
    <property type="match status" value="1"/>
</dbReference>
<dbReference type="EMBL" id="JANBUL010000187">
    <property type="protein sequence ID" value="KAJ2779227.1"/>
    <property type="molecule type" value="Genomic_DNA"/>
</dbReference>
<keyword evidence="9" id="KW-1185">Reference proteome</keyword>
<dbReference type="InterPro" id="IPR036511">
    <property type="entry name" value="TGT-like_sf"/>
</dbReference>
<dbReference type="PANTHER" id="PTHR46064">
    <property type="entry name" value="QUEUINE TRNA-RIBOSYLTRANSFERASE ACCESSORY SUBUNIT 2"/>
    <property type="match status" value="1"/>
</dbReference>